<evidence type="ECO:0000256" key="1">
    <source>
        <dbReference type="SAM" id="MobiDB-lite"/>
    </source>
</evidence>
<dbReference type="RefSeq" id="WP_100200059.1">
    <property type="nucleotide sequence ID" value="NZ_PGGW01000005.1"/>
</dbReference>
<feature type="compositionally biased region" description="Basic and acidic residues" evidence="1">
    <location>
        <begin position="40"/>
        <end position="52"/>
    </location>
</feature>
<protein>
    <submittedName>
        <fullName evidence="2">Uncharacterized protein</fullName>
    </submittedName>
</protein>
<proteinExistence type="predicted"/>
<dbReference type="AlphaFoldDB" id="A0A2M8MCW8"/>
<sequence length="96" mass="10061">MNREVFNVLPALSAVVGAGPGGRGDEVTAMGIMGRVKDMMHRHGDRTGRGTERAGGTADTRTGGRHRRPTGTGGGRARRAAERISRERRGRGGPAA</sequence>
<gene>
    <name evidence="2" type="ORF">CUT44_00395</name>
</gene>
<accession>A0A2M8MCW8</accession>
<dbReference type="Pfam" id="PF14013">
    <property type="entry name" value="MT0933_antitox"/>
    <property type="match status" value="1"/>
</dbReference>
<keyword evidence="3" id="KW-1185">Reference proteome</keyword>
<feature type="region of interest" description="Disordered" evidence="1">
    <location>
        <begin position="40"/>
        <end position="96"/>
    </location>
</feature>
<dbReference type="EMBL" id="PGGW01000005">
    <property type="protein sequence ID" value="PJF02058.1"/>
    <property type="molecule type" value="Genomic_DNA"/>
</dbReference>
<reference evidence="2 3" key="1">
    <citation type="submission" date="2017-11" db="EMBL/GenBank/DDBJ databases">
        <title>Streptomyces carmine sp. nov., a novel actinomycete isolated from Sophora alopecuroides in Xinjiang, China.</title>
        <authorList>
            <person name="Wang Y."/>
            <person name="Luo X."/>
            <person name="Wan C."/>
            <person name="Zhang L."/>
        </authorList>
    </citation>
    <scope>NUCLEOTIDE SEQUENCE [LARGE SCALE GENOMIC DNA]</scope>
    <source>
        <strain evidence="2 3">TRM SA0054</strain>
    </source>
</reference>
<organism evidence="2 3">
    <name type="scientific">Streptomyces carminius</name>
    <dbReference type="NCBI Taxonomy" id="2665496"/>
    <lineage>
        <taxon>Bacteria</taxon>
        <taxon>Bacillati</taxon>
        <taxon>Actinomycetota</taxon>
        <taxon>Actinomycetes</taxon>
        <taxon>Kitasatosporales</taxon>
        <taxon>Streptomycetaceae</taxon>
        <taxon>Streptomyces</taxon>
    </lineage>
</organism>
<evidence type="ECO:0000313" key="3">
    <source>
        <dbReference type="Proteomes" id="UP000230407"/>
    </source>
</evidence>
<dbReference type="InterPro" id="IPR028037">
    <property type="entry name" value="Antitoxin_Rv0909/MT0933"/>
</dbReference>
<comment type="caution">
    <text evidence="2">The sequence shown here is derived from an EMBL/GenBank/DDBJ whole genome shotgun (WGS) entry which is preliminary data.</text>
</comment>
<evidence type="ECO:0000313" key="2">
    <source>
        <dbReference type="EMBL" id="PJF02058.1"/>
    </source>
</evidence>
<name>A0A2M8MCW8_9ACTN</name>
<dbReference type="Proteomes" id="UP000230407">
    <property type="component" value="Unassembled WGS sequence"/>
</dbReference>